<feature type="domain" description="Integrase DNA-binding" evidence="3">
    <location>
        <begin position="4"/>
        <end position="87"/>
    </location>
</feature>
<dbReference type="PANTHER" id="PTHR30629">
    <property type="entry name" value="PROPHAGE INTEGRASE"/>
    <property type="match status" value="1"/>
</dbReference>
<proteinExistence type="inferred from homology"/>
<organism evidence="4 5">
    <name type="scientific">Orbus sasakiae</name>
    <dbReference type="NCBI Taxonomy" id="1078475"/>
    <lineage>
        <taxon>Bacteria</taxon>
        <taxon>Pseudomonadati</taxon>
        <taxon>Pseudomonadota</taxon>
        <taxon>Gammaproteobacteria</taxon>
        <taxon>Orbales</taxon>
        <taxon>Orbaceae</taxon>
        <taxon>Orbus</taxon>
    </lineage>
</organism>
<evidence type="ECO:0000313" key="4">
    <source>
        <dbReference type="EMBL" id="GAA5103711.1"/>
    </source>
</evidence>
<keyword evidence="5" id="KW-1185">Reference proteome</keyword>
<keyword evidence="2" id="KW-0229">DNA integration</keyword>
<evidence type="ECO:0000313" key="5">
    <source>
        <dbReference type="Proteomes" id="UP001500171"/>
    </source>
</evidence>
<dbReference type="Proteomes" id="UP001500171">
    <property type="component" value="Unassembled WGS sequence"/>
</dbReference>
<comment type="similarity">
    <text evidence="1">Belongs to the 'phage' integrase family.</text>
</comment>
<dbReference type="PANTHER" id="PTHR30629:SF2">
    <property type="entry name" value="PROPHAGE INTEGRASE INTS-RELATED"/>
    <property type="match status" value="1"/>
</dbReference>
<comment type="caution">
    <text evidence="4">The sequence shown here is derived from an EMBL/GenBank/DDBJ whole genome shotgun (WGS) entry which is preliminary data.</text>
</comment>
<gene>
    <name evidence="4" type="ORF">GCM10023211_00380</name>
</gene>
<accession>A0ABP9N0F2</accession>
<sequence length="141" mass="16465">MTLLTDLSIRRAKPTAKAYTLKYGAGLYLNIKHNSTKQWLFRFYWDGTQKCISFGVYPNVDSRQALSLRQHALDLITSGIGHRTSRKSVIKPVAMVCQSKLTFAEYAQIWKEFKFRKLGLDRASKRQSTHIQIECYLYYLY</sequence>
<reference evidence="5" key="1">
    <citation type="journal article" date="2019" name="Int. J. Syst. Evol. Microbiol.">
        <title>The Global Catalogue of Microorganisms (GCM) 10K type strain sequencing project: providing services to taxonomists for standard genome sequencing and annotation.</title>
        <authorList>
            <consortium name="The Broad Institute Genomics Platform"/>
            <consortium name="The Broad Institute Genome Sequencing Center for Infectious Disease"/>
            <person name="Wu L."/>
            <person name="Ma J."/>
        </authorList>
    </citation>
    <scope>NUCLEOTIDE SEQUENCE [LARGE SCALE GENOMIC DNA]</scope>
    <source>
        <strain evidence="5">JCM 18050</strain>
    </source>
</reference>
<evidence type="ECO:0000256" key="2">
    <source>
        <dbReference type="ARBA" id="ARBA00022908"/>
    </source>
</evidence>
<protein>
    <recommendedName>
        <fullName evidence="3">Integrase DNA-binding domain-containing protein</fullName>
    </recommendedName>
</protein>
<evidence type="ECO:0000259" key="3">
    <source>
        <dbReference type="Pfam" id="PF13356"/>
    </source>
</evidence>
<dbReference type="InterPro" id="IPR038488">
    <property type="entry name" value="Integrase_DNA-bd_sf"/>
</dbReference>
<dbReference type="RefSeq" id="WP_345487487.1">
    <property type="nucleotide sequence ID" value="NZ_BAABHY010000001.1"/>
</dbReference>
<dbReference type="InterPro" id="IPR025166">
    <property type="entry name" value="Integrase_DNA_bind_dom"/>
</dbReference>
<dbReference type="InterPro" id="IPR050808">
    <property type="entry name" value="Phage_Integrase"/>
</dbReference>
<dbReference type="Pfam" id="PF13356">
    <property type="entry name" value="Arm-DNA-bind_3"/>
    <property type="match status" value="1"/>
</dbReference>
<evidence type="ECO:0000256" key="1">
    <source>
        <dbReference type="ARBA" id="ARBA00008857"/>
    </source>
</evidence>
<dbReference type="Gene3D" id="3.30.160.390">
    <property type="entry name" value="Integrase, DNA-binding domain"/>
    <property type="match status" value="1"/>
</dbReference>
<dbReference type="EMBL" id="BAABHY010000001">
    <property type="protein sequence ID" value="GAA5103711.1"/>
    <property type="molecule type" value="Genomic_DNA"/>
</dbReference>
<name>A0ABP9N0F2_9GAMM</name>